<sequence>MDHSVFIQTNHKQITGAYVAEHAIRRYSQHNDKFDVHIIEKKDYAWFDDREGQLYLRDGVKRKWLNNDLQSFTLTRFMPPELTGYKGRSVVIDPDIFAASDVWDLLSRDMQGKAVMCRPRSGTKGIIDRCLASSVMLLDHEKLTHWNVQQWFDELFSFKRDYMPWICLKYEDRETIGLFENEWNAFDKFTTETRMLHTTRRKTQPWKAGLPIDWRPAERFRLFPPVAWLMRARRRLFGEYALLGHYKVHPDPNQEAFFFGLLKECINEGKVSEEFVREQMAQNHVRHDAFEVLDRTPDLPPAPAHPLSMPLIKAA</sequence>
<dbReference type="InterPro" id="IPR029044">
    <property type="entry name" value="Nucleotide-diphossugar_trans"/>
</dbReference>
<organism evidence="1">
    <name type="scientific">hydrothermal vent metagenome</name>
    <dbReference type="NCBI Taxonomy" id="652676"/>
    <lineage>
        <taxon>unclassified sequences</taxon>
        <taxon>metagenomes</taxon>
        <taxon>ecological metagenomes</taxon>
    </lineage>
</organism>
<dbReference type="EMBL" id="UOFM01000201">
    <property type="protein sequence ID" value="VAW76947.1"/>
    <property type="molecule type" value="Genomic_DNA"/>
</dbReference>
<accession>A0A3B0YMY1</accession>
<dbReference type="Gene3D" id="3.90.550.10">
    <property type="entry name" value="Spore Coat Polysaccharide Biosynthesis Protein SpsA, Chain A"/>
    <property type="match status" value="1"/>
</dbReference>
<reference evidence="1" key="1">
    <citation type="submission" date="2018-06" db="EMBL/GenBank/DDBJ databases">
        <authorList>
            <person name="Zhirakovskaya E."/>
        </authorList>
    </citation>
    <scope>NUCLEOTIDE SEQUENCE</scope>
</reference>
<name>A0A3B0YMY1_9ZZZZ</name>
<dbReference type="SUPFAM" id="SSF53448">
    <property type="entry name" value="Nucleotide-diphospho-sugar transferases"/>
    <property type="match status" value="1"/>
</dbReference>
<evidence type="ECO:0000313" key="1">
    <source>
        <dbReference type="EMBL" id="VAW76947.1"/>
    </source>
</evidence>
<proteinExistence type="predicted"/>
<gene>
    <name evidence="1" type="ORF">MNBD_GAMMA14-509</name>
</gene>
<protein>
    <submittedName>
        <fullName evidence="1">Uncharacterized protein</fullName>
    </submittedName>
</protein>
<dbReference type="AlphaFoldDB" id="A0A3B0YMY1"/>